<dbReference type="InterPro" id="IPR019748">
    <property type="entry name" value="FERM_central"/>
</dbReference>
<keyword evidence="3" id="KW-1185">Reference proteome</keyword>
<name>A0AAD5CE38_AMBAR</name>
<dbReference type="InterPro" id="IPR014352">
    <property type="entry name" value="FERM/acyl-CoA-bd_prot_sf"/>
</dbReference>
<evidence type="ECO:0000259" key="1">
    <source>
        <dbReference type="Pfam" id="PF00373"/>
    </source>
</evidence>
<dbReference type="Proteomes" id="UP001206925">
    <property type="component" value="Unassembled WGS sequence"/>
</dbReference>
<dbReference type="GO" id="GO:1901363">
    <property type="term" value="F:heterocyclic compound binding"/>
    <property type="evidence" value="ECO:0007669"/>
    <property type="project" value="UniProtKB-ARBA"/>
</dbReference>
<dbReference type="Pfam" id="PF00373">
    <property type="entry name" value="FERM_M"/>
    <property type="match status" value="1"/>
</dbReference>
<proteinExistence type="predicted"/>
<organism evidence="2 3">
    <name type="scientific">Ambrosia artemisiifolia</name>
    <name type="common">Common ragweed</name>
    <dbReference type="NCBI Taxonomy" id="4212"/>
    <lineage>
        <taxon>Eukaryota</taxon>
        <taxon>Viridiplantae</taxon>
        <taxon>Streptophyta</taxon>
        <taxon>Embryophyta</taxon>
        <taxon>Tracheophyta</taxon>
        <taxon>Spermatophyta</taxon>
        <taxon>Magnoliopsida</taxon>
        <taxon>eudicotyledons</taxon>
        <taxon>Gunneridae</taxon>
        <taxon>Pentapetalae</taxon>
        <taxon>asterids</taxon>
        <taxon>campanulids</taxon>
        <taxon>Asterales</taxon>
        <taxon>Asteraceae</taxon>
        <taxon>Asteroideae</taxon>
        <taxon>Heliantheae alliance</taxon>
        <taxon>Heliantheae</taxon>
        <taxon>Ambrosia</taxon>
    </lineage>
</organism>
<reference evidence="2" key="1">
    <citation type="submission" date="2022-06" db="EMBL/GenBank/DDBJ databases">
        <title>Uncovering the hologenomic basis of an extraordinary plant invasion.</title>
        <authorList>
            <person name="Bieker V.C."/>
            <person name="Martin M.D."/>
            <person name="Gilbert T."/>
            <person name="Hodgins K."/>
            <person name="Battlay P."/>
            <person name="Petersen B."/>
            <person name="Wilson J."/>
        </authorList>
    </citation>
    <scope>NUCLEOTIDE SEQUENCE</scope>
    <source>
        <strain evidence="2">AA19_3_7</strain>
        <tissue evidence="2">Leaf</tissue>
    </source>
</reference>
<dbReference type="AlphaFoldDB" id="A0AAD5CE38"/>
<protein>
    <recommendedName>
        <fullName evidence="1">FERM central domain-containing protein</fullName>
    </recommendedName>
</protein>
<dbReference type="GO" id="GO:0043168">
    <property type="term" value="F:anion binding"/>
    <property type="evidence" value="ECO:0007669"/>
    <property type="project" value="UniProtKB-ARBA"/>
</dbReference>
<sequence length="221" mass="24493">MGRRSFAAGPTVVTPMPYKINALFDHDSVIALPLAKIDQLGHASGNKEAAVATLMANSCSMIIGGMIQNWGSLLFFTQQQLTRHVLFECRKVVTTSKSPETGNEEYIGLHDNKYIGDLLAEFKSAKDRSKGEISQCKLTFKKKLFRESDEAIADPMFVQLSYVQLQHDYILGNYPVGKDDAAQLSALHILVQIGYVVKPETCTDWTAIFAKIYADANRGLE</sequence>
<dbReference type="InterPro" id="IPR035963">
    <property type="entry name" value="FERM_2"/>
</dbReference>
<comment type="caution">
    <text evidence="2">The sequence shown here is derived from an EMBL/GenBank/DDBJ whole genome shotgun (WGS) entry which is preliminary data.</text>
</comment>
<dbReference type="CDD" id="cd14473">
    <property type="entry name" value="FERM_B-lobe"/>
    <property type="match status" value="1"/>
</dbReference>
<feature type="domain" description="FERM central" evidence="1">
    <location>
        <begin position="148"/>
        <end position="199"/>
    </location>
</feature>
<dbReference type="EMBL" id="JAMZMK010008565">
    <property type="protein sequence ID" value="KAI7739823.1"/>
    <property type="molecule type" value="Genomic_DNA"/>
</dbReference>
<accession>A0AAD5CE38</accession>
<evidence type="ECO:0000313" key="3">
    <source>
        <dbReference type="Proteomes" id="UP001206925"/>
    </source>
</evidence>
<dbReference type="Gene3D" id="1.20.80.10">
    <property type="match status" value="1"/>
</dbReference>
<evidence type="ECO:0000313" key="2">
    <source>
        <dbReference type="EMBL" id="KAI7739823.1"/>
    </source>
</evidence>
<gene>
    <name evidence="2" type="ORF">M8C21_024288</name>
</gene>
<dbReference type="GO" id="GO:1901265">
    <property type="term" value="F:nucleoside phosphate binding"/>
    <property type="evidence" value="ECO:0007669"/>
    <property type="project" value="UniProtKB-ARBA"/>
</dbReference>
<dbReference type="SUPFAM" id="SSF47031">
    <property type="entry name" value="Second domain of FERM"/>
    <property type="match status" value="1"/>
</dbReference>